<feature type="transmembrane region" description="Helical" evidence="4">
    <location>
        <begin position="146"/>
        <end position="164"/>
    </location>
</feature>
<keyword evidence="4" id="KW-0812">Transmembrane</keyword>
<evidence type="ECO:0000256" key="4">
    <source>
        <dbReference type="SAM" id="Phobius"/>
    </source>
</evidence>
<dbReference type="PROSITE" id="PS50199">
    <property type="entry name" value="ZF_RANBP2_2"/>
    <property type="match status" value="1"/>
</dbReference>
<dbReference type="InterPro" id="IPR001876">
    <property type="entry name" value="Znf_RanBP2"/>
</dbReference>
<feature type="domain" description="RanBP2-type" evidence="5">
    <location>
        <begin position="57"/>
        <end position="87"/>
    </location>
</feature>
<evidence type="ECO:0000313" key="6">
    <source>
        <dbReference type="EMBL" id="MBE9116709.1"/>
    </source>
</evidence>
<evidence type="ECO:0000256" key="2">
    <source>
        <dbReference type="ARBA" id="ARBA00022771"/>
    </source>
</evidence>
<comment type="caution">
    <text evidence="6">The sequence shown here is derived from an EMBL/GenBank/DDBJ whole genome shotgun (WGS) entry which is preliminary data.</text>
</comment>
<sequence length="374" mass="42682">MAIREGRWDCPSCSTQGNLGRDRACPNCGRPRPEGIKFYLPENAPKIENEELRAIAQSGTDWICEYCGSSNRITIEHCVGCSAPRSDRTQAVKTYNLTAVPRSAEVTSPPPQKLNASNTSANQLKRNVTPSLQRVRRTPANRRKRNILISFILAVVVGLGVFLFQPRTIDTTVVGTPWERVVAIEKYIPVTESDWSVPSGGRIVSQREEIHHYDRILVGYETKTRTVSDQVQTGTETYVCGQKDLGNGFFEDKTCTRPIYETRQRTETYEDPIYREDPVYKTKYTYEIDKWVPSRKATASSNIAEQPYWPPLNLAKNERESERTEEYAVEFRDKKGKTYSIPLDRVNWQNYKPGQPHPLKVNALGKAWTLDKKE</sequence>
<evidence type="ECO:0000256" key="3">
    <source>
        <dbReference type="ARBA" id="ARBA00022833"/>
    </source>
</evidence>
<accession>A0A8J7DWX6</accession>
<keyword evidence="7" id="KW-1185">Reference proteome</keyword>
<dbReference type="SMART" id="SM00547">
    <property type="entry name" value="ZnF_RBZ"/>
    <property type="match status" value="2"/>
</dbReference>
<proteinExistence type="predicted"/>
<keyword evidence="3" id="KW-0862">Zinc</keyword>
<evidence type="ECO:0000256" key="1">
    <source>
        <dbReference type="ARBA" id="ARBA00022723"/>
    </source>
</evidence>
<evidence type="ECO:0000313" key="7">
    <source>
        <dbReference type="Proteomes" id="UP000654482"/>
    </source>
</evidence>
<keyword evidence="4" id="KW-1133">Transmembrane helix</keyword>
<organism evidence="6 7">
    <name type="scientific">Lusitaniella coriacea LEGE 07157</name>
    <dbReference type="NCBI Taxonomy" id="945747"/>
    <lineage>
        <taxon>Bacteria</taxon>
        <taxon>Bacillati</taxon>
        <taxon>Cyanobacteriota</taxon>
        <taxon>Cyanophyceae</taxon>
        <taxon>Spirulinales</taxon>
        <taxon>Lusitaniellaceae</taxon>
        <taxon>Lusitaniella</taxon>
    </lineage>
</organism>
<keyword evidence="2" id="KW-0863">Zinc-finger</keyword>
<dbReference type="AlphaFoldDB" id="A0A8J7DWX6"/>
<dbReference type="PROSITE" id="PS01358">
    <property type="entry name" value="ZF_RANBP2_1"/>
    <property type="match status" value="1"/>
</dbReference>
<keyword evidence="4" id="KW-0472">Membrane</keyword>
<dbReference type="EMBL" id="JADEWZ010000016">
    <property type="protein sequence ID" value="MBE9116709.1"/>
    <property type="molecule type" value="Genomic_DNA"/>
</dbReference>
<dbReference type="Proteomes" id="UP000654482">
    <property type="component" value="Unassembled WGS sequence"/>
</dbReference>
<dbReference type="RefSeq" id="WP_194029795.1">
    <property type="nucleotide sequence ID" value="NZ_JADEWZ010000016.1"/>
</dbReference>
<reference evidence="6" key="1">
    <citation type="submission" date="2020-10" db="EMBL/GenBank/DDBJ databases">
        <authorList>
            <person name="Castelo-Branco R."/>
            <person name="Eusebio N."/>
            <person name="Adriana R."/>
            <person name="Vieira A."/>
            <person name="Brugerolle De Fraissinette N."/>
            <person name="Rezende De Castro R."/>
            <person name="Schneider M.P."/>
            <person name="Vasconcelos V."/>
            <person name="Leao P.N."/>
        </authorList>
    </citation>
    <scope>NUCLEOTIDE SEQUENCE</scope>
    <source>
        <strain evidence="6">LEGE 07157</strain>
    </source>
</reference>
<dbReference type="GO" id="GO:0008270">
    <property type="term" value="F:zinc ion binding"/>
    <property type="evidence" value="ECO:0007669"/>
    <property type="project" value="UniProtKB-KW"/>
</dbReference>
<keyword evidence="1" id="KW-0479">Metal-binding</keyword>
<dbReference type="Pfam" id="PF00641">
    <property type="entry name" value="Zn_ribbon_RanBP"/>
    <property type="match status" value="2"/>
</dbReference>
<evidence type="ECO:0000259" key="5">
    <source>
        <dbReference type="PROSITE" id="PS50199"/>
    </source>
</evidence>
<gene>
    <name evidence="6" type="ORF">IQ249_12440</name>
</gene>
<protein>
    <recommendedName>
        <fullName evidence="5">RanBP2-type domain-containing protein</fullName>
    </recommendedName>
</protein>
<name>A0A8J7DWX6_9CYAN</name>